<dbReference type="GO" id="GO:0018773">
    <property type="term" value="F:acetylpyruvate hydrolase activity"/>
    <property type="evidence" value="ECO:0007669"/>
    <property type="project" value="TreeGrafter"/>
</dbReference>
<dbReference type="AlphaFoldDB" id="A0A9D6L763"/>
<feature type="domain" description="Fumarylacetoacetase-like C-terminal" evidence="2">
    <location>
        <begin position="6"/>
        <end position="186"/>
    </location>
</feature>
<dbReference type="SUPFAM" id="SSF56529">
    <property type="entry name" value="FAH"/>
    <property type="match status" value="1"/>
</dbReference>
<organism evidence="3 4">
    <name type="scientific">Eiseniibacteriota bacterium</name>
    <dbReference type="NCBI Taxonomy" id="2212470"/>
    <lineage>
        <taxon>Bacteria</taxon>
        <taxon>Candidatus Eiseniibacteriota</taxon>
    </lineage>
</organism>
<dbReference type="PANTHER" id="PTHR11820">
    <property type="entry name" value="ACYLPYRUVASE"/>
    <property type="match status" value="1"/>
</dbReference>
<dbReference type="InterPro" id="IPR011234">
    <property type="entry name" value="Fumarylacetoacetase-like_C"/>
</dbReference>
<keyword evidence="1" id="KW-0479">Metal-binding</keyword>
<evidence type="ECO:0000313" key="3">
    <source>
        <dbReference type="EMBL" id="MBI3540026.1"/>
    </source>
</evidence>
<dbReference type="Proteomes" id="UP000807850">
    <property type="component" value="Unassembled WGS sequence"/>
</dbReference>
<dbReference type="Pfam" id="PF01557">
    <property type="entry name" value="FAA_hydrolase"/>
    <property type="match status" value="1"/>
</dbReference>
<protein>
    <submittedName>
        <fullName evidence="3">Fumarylacetoacetate hydrolase family protein</fullName>
    </submittedName>
</protein>
<evidence type="ECO:0000259" key="2">
    <source>
        <dbReference type="Pfam" id="PF01557"/>
    </source>
</evidence>
<feature type="non-terminal residue" evidence="3">
    <location>
        <position position="1"/>
    </location>
</feature>
<proteinExistence type="predicted"/>
<dbReference type="EMBL" id="JACQAY010000231">
    <property type="protein sequence ID" value="MBI3540026.1"/>
    <property type="molecule type" value="Genomic_DNA"/>
</dbReference>
<reference evidence="3" key="1">
    <citation type="submission" date="2020-07" db="EMBL/GenBank/DDBJ databases">
        <title>Huge and variable diversity of episymbiotic CPR bacteria and DPANN archaea in groundwater ecosystems.</title>
        <authorList>
            <person name="He C.Y."/>
            <person name="Keren R."/>
            <person name="Whittaker M."/>
            <person name="Farag I.F."/>
            <person name="Doudna J."/>
            <person name="Cate J.H.D."/>
            <person name="Banfield J.F."/>
        </authorList>
    </citation>
    <scope>NUCLEOTIDE SEQUENCE</scope>
    <source>
        <strain evidence="3">NC_groundwater_928_Pr1_S-0.2um_72_17</strain>
    </source>
</reference>
<sequence>ESASVVPSTSERADPLLFLKPPSAALPAGGAIRYPAGVTRLDPEAEMAIVIGRRARAVSASEAVPCIAGVTAFNDVSARNYQRQDAQWTRAKGFDTFAPVGPWMAVGLAPDRLGVTCRVNGRQRQSGSTADLIFPVAALIPFISRIMTLEPGDLIATGTPAGIAPIEIGDRVEVEVEGIGVLENRVEAPVA</sequence>
<dbReference type="PANTHER" id="PTHR11820:SF7">
    <property type="entry name" value="ACYLPYRUVASE FAHD1, MITOCHONDRIAL"/>
    <property type="match status" value="1"/>
</dbReference>
<accession>A0A9D6L763</accession>
<evidence type="ECO:0000256" key="1">
    <source>
        <dbReference type="ARBA" id="ARBA00022723"/>
    </source>
</evidence>
<evidence type="ECO:0000313" key="4">
    <source>
        <dbReference type="Proteomes" id="UP000807850"/>
    </source>
</evidence>
<dbReference type="InterPro" id="IPR036663">
    <property type="entry name" value="Fumarylacetoacetase_C_sf"/>
</dbReference>
<name>A0A9D6L763_UNCEI</name>
<dbReference type="GO" id="GO:0046872">
    <property type="term" value="F:metal ion binding"/>
    <property type="evidence" value="ECO:0007669"/>
    <property type="project" value="UniProtKB-KW"/>
</dbReference>
<comment type="caution">
    <text evidence="3">The sequence shown here is derived from an EMBL/GenBank/DDBJ whole genome shotgun (WGS) entry which is preliminary data.</text>
</comment>
<dbReference type="Gene3D" id="3.90.850.10">
    <property type="entry name" value="Fumarylacetoacetase-like, C-terminal domain"/>
    <property type="match status" value="1"/>
</dbReference>
<gene>
    <name evidence="3" type="ORF">HY076_07115</name>
</gene>
<keyword evidence="3" id="KW-0378">Hydrolase</keyword>